<proteinExistence type="predicted"/>
<protein>
    <submittedName>
        <fullName evidence="1">Dehydrogenase subunit, putative</fullName>
    </submittedName>
</protein>
<sequence length="139" mass="15388">MATKKVRRTIYAKQKWQGTGVYVNPHDKVAVRYIGDSWTTNPAIGYFDANGTDVYKGKPGYVLQDVNEGALIGQIEGLTFAVGNLCHLPTTSNGELLLIINDDIDQQYGEGFDDNDGQIVVEIEYEFAHMTAKQLKSAE</sequence>
<gene>
    <name evidence="1" type="ordered locus">Ppro_0464</name>
</gene>
<evidence type="ECO:0000313" key="1">
    <source>
        <dbReference type="EMBL" id="ABK98096.1"/>
    </source>
</evidence>
<dbReference type="EMBL" id="CP000482">
    <property type="protein sequence ID" value="ABK98096.1"/>
    <property type="molecule type" value="Genomic_DNA"/>
</dbReference>
<dbReference type="Gene3D" id="2.60.120.430">
    <property type="entry name" value="Galactose-binding lectin"/>
    <property type="match status" value="1"/>
</dbReference>
<dbReference type="STRING" id="338966.Ppro_0464"/>
<dbReference type="RefSeq" id="WP_011734410.1">
    <property type="nucleotide sequence ID" value="NC_008609.1"/>
</dbReference>
<dbReference type="KEGG" id="ppd:Ppro_0464"/>
<dbReference type="Proteomes" id="UP000006732">
    <property type="component" value="Chromosome"/>
</dbReference>
<evidence type="ECO:0000313" key="2">
    <source>
        <dbReference type="Proteomes" id="UP000006732"/>
    </source>
</evidence>
<dbReference type="OrthoDB" id="6444532at2"/>
<dbReference type="HOGENOM" id="CLU_1843228_0_0_7"/>
<accession>A1AL76</accession>
<keyword evidence="2" id="KW-1185">Reference proteome</keyword>
<name>A1AL76_PELPD</name>
<dbReference type="AlphaFoldDB" id="A1AL76"/>
<reference evidence="1 2" key="1">
    <citation type="submission" date="2006-10" db="EMBL/GenBank/DDBJ databases">
        <title>Complete sequence of chromosome of Pelobacter propionicus DSM 2379.</title>
        <authorList>
            <consortium name="US DOE Joint Genome Institute"/>
            <person name="Copeland A."/>
            <person name="Lucas S."/>
            <person name="Lapidus A."/>
            <person name="Barry K."/>
            <person name="Detter J.C."/>
            <person name="Glavina del Rio T."/>
            <person name="Hammon N."/>
            <person name="Israni S."/>
            <person name="Dalin E."/>
            <person name="Tice H."/>
            <person name="Pitluck S."/>
            <person name="Saunders E."/>
            <person name="Brettin T."/>
            <person name="Bruce D."/>
            <person name="Han C."/>
            <person name="Tapia R."/>
            <person name="Schmutz J."/>
            <person name="Larimer F."/>
            <person name="Land M."/>
            <person name="Hauser L."/>
            <person name="Kyrpides N."/>
            <person name="Kim E."/>
            <person name="Lovley D."/>
            <person name="Richardson P."/>
        </authorList>
    </citation>
    <scope>NUCLEOTIDE SEQUENCE [LARGE SCALE GENOMIC DNA]</scope>
    <source>
        <strain evidence="2">DSM 2379 / NBRC 103807 / OttBd1</strain>
    </source>
</reference>
<organism evidence="1 2">
    <name type="scientific">Pelobacter propionicus (strain DSM 2379 / NBRC 103807 / OttBd1)</name>
    <dbReference type="NCBI Taxonomy" id="338966"/>
    <lineage>
        <taxon>Bacteria</taxon>
        <taxon>Pseudomonadati</taxon>
        <taxon>Thermodesulfobacteriota</taxon>
        <taxon>Desulfuromonadia</taxon>
        <taxon>Desulfuromonadales</taxon>
        <taxon>Desulfuromonadaceae</taxon>
        <taxon>Pelobacter</taxon>
    </lineage>
</organism>